<dbReference type="Proteomes" id="UP000703269">
    <property type="component" value="Unassembled WGS sequence"/>
</dbReference>
<feature type="region of interest" description="Disordered" evidence="4">
    <location>
        <begin position="1"/>
        <end position="23"/>
    </location>
</feature>
<evidence type="ECO:0000256" key="2">
    <source>
        <dbReference type="RuleBase" id="RU003844"/>
    </source>
</evidence>
<dbReference type="AlphaFoldDB" id="A0A9P3LAC0"/>
<evidence type="ECO:0000256" key="3">
    <source>
        <dbReference type="SAM" id="Coils"/>
    </source>
</evidence>
<organism evidence="5 6">
    <name type="scientific">Phanerochaete sordida</name>
    <dbReference type="NCBI Taxonomy" id="48140"/>
    <lineage>
        <taxon>Eukaryota</taxon>
        <taxon>Fungi</taxon>
        <taxon>Dikarya</taxon>
        <taxon>Basidiomycota</taxon>
        <taxon>Agaricomycotina</taxon>
        <taxon>Agaricomycetes</taxon>
        <taxon>Polyporales</taxon>
        <taxon>Phanerochaetaceae</taxon>
        <taxon>Phanerochaete</taxon>
    </lineage>
</organism>
<dbReference type="OrthoDB" id="48057at2759"/>
<keyword evidence="6" id="KW-1185">Reference proteome</keyword>
<comment type="caution">
    <text evidence="5">The sequence shown here is derived from an EMBL/GenBank/DDBJ whole genome shotgun (WGS) entry which is preliminary data.</text>
</comment>
<evidence type="ECO:0000313" key="5">
    <source>
        <dbReference type="EMBL" id="GJE86622.1"/>
    </source>
</evidence>
<keyword evidence="3" id="KW-0175">Coiled coil</keyword>
<evidence type="ECO:0000256" key="4">
    <source>
        <dbReference type="SAM" id="MobiDB-lite"/>
    </source>
</evidence>
<comment type="similarity">
    <text evidence="1 2">Belongs to the OSBP family.</text>
</comment>
<dbReference type="GO" id="GO:0016020">
    <property type="term" value="C:membrane"/>
    <property type="evidence" value="ECO:0007669"/>
    <property type="project" value="TreeGrafter"/>
</dbReference>
<dbReference type="GO" id="GO:0005829">
    <property type="term" value="C:cytosol"/>
    <property type="evidence" value="ECO:0007669"/>
    <property type="project" value="TreeGrafter"/>
</dbReference>
<sequence length="584" mass="64842">MSTAHDEVDTSEPPVSVPDTGDAGESGKLKMIVSLVKKCFGVKDIASMRLSLPASLLEPIPNLEYWHYLDRPDLFSAINDSDDAFERMMAVLRFTFSKDLKFIHGKVCKPYNSVIGEHFRAHWDVLPVSYPEGNRLQMPVQHLYLAPAAAESVYSTADSSSVKSGVSAASGLSRKPGSQKSTNGRLSTSTVASGTGTPTISTPATSAIEEIDAELEKLNLDPNAAQKLLPPSEREKLKGLPGNVSMSSVHLVEEDSPVMSPVLNGEPSRLRTLYLTEQISHHPPVSAFHASCPSRHLTMCGIDQISAKVSGTTVRVAPGQYNKGIYVHVEDRLSEDGKPERYHITHPPAHVNGILRGSFYITVSESTYVTCTDGPAWVVPGGKDKGKRVGLRAVVDYKEESWIGKANFLLDAVVHTYDLDDPAAADAWTKVKHVPRERVVATLAGSWRHMIKYKLNPAFFPTRTGSTLSLPADEWVPLIDLSMLYPIPKLVRDVEKQEEKESRRMWQNVTDRLLRKEYSEANKYKQAIEQRQREEEAARKQSGEKYVPRYFVWDVETGLPTLTEDGKRALEEEMKEQSAHPLVQ</sequence>
<dbReference type="PROSITE" id="PS01013">
    <property type="entry name" value="OSBP"/>
    <property type="match status" value="1"/>
</dbReference>
<accession>A0A9P3LAC0</accession>
<feature type="region of interest" description="Disordered" evidence="4">
    <location>
        <begin position="166"/>
        <end position="204"/>
    </location>
</feature>
<dbReference type="CDD" id="cd22249">
    <property type="entry name" value="UDM1_RNF168_RNF169-like"/>
    <property type="match status" value="1"/>
</dbReference>
<dbReference type="InterPro" id="IPR000648">
    <property type="entry name" value="Oxysterol-bd"/>
</dbReference>
<dbReference type="Gene3D" id="3.30.70.3490">
    <property type="match status" value="1"/>
</dbReference>
<dbReference type="InterPro" id="IPR018494">
    <property type="entry name" value="Oxysterol-bd_CS"/>
</dbReference>
<protein>
    <submittedName>
        <fullName evidence="5">Oxysterol-binding protein-like protein</fullName>
    </submittedName>
</protein>
<evidence type="ECO:0000256" key="1">
    <source>
        <dbReference type="ARBA" id="ARBA00008842"/>
    </source>
</evidence>
<reference evidence="5 6" key="1">
    <citation type="submission" date="2021-08" db="EMBL/GenBank/DDBJ databases">
        <title>Draft Genome Sequence of Phanerochaete sordida strain YK-624.</title>
        <authorList>
            <person name="Mori T."/>
            <person name="Dohra H."/>
            <person name="Suzuki T."/>
            <person name="Kawagishi H."/>
            <person name="Hirai H."/>
        </authorList>
    </citation>
    <scope>NUCLEOTIDE SEQUENCE [LARGE SCALE GENOMIC DNA]</scope>
    <source>
        <strain evidence="5 6">YK-624</strain>
    </source>
</reference>
<dbReference type="EMBL" id="BPQB01000004">
    <property type="protein sequence ID" value="GJE86622.1"/>
    <property type="molecule type" value="Genomic_DNA"/>
</dbReference>
<evidence type="ECO:0000313" key="6">
    <source>
        <dbReference type="Proteomes" id="UP000703269"/>
    </source>
</evidence>
<dbReference type="InterPro" id="IPR037239">
    <property type="entry name" value="OSBP_sf"/>
</dbReference>
<feature type="coiled-coil region" evidence="3">
    <location>
        <begin position="514"/>
        <end position="544"/>
    </location>
</feature>
<gene>
    <name evidence="5" type="ORF">PsYK624_027020</name>
</gene>
<feature type="compositionally biased region" description="Polar residues" evidence="4">
    <location>
        <begin position="176"/>
        <end position="204"/>
    </location>
</feature>
<dbReference type="SUPFAM" id="SSF144000">
    <property type="entry name" value="Oxysterol-binding protein-like"/>
    <property type="match status" value="1"/>
</dbReference>
<dbReference type="Pfam" id="PF01237">
    <property type="entry name" value="Oxysterol_BP"/>
    <property type="match status" value="2"/>
</dbReference>
<name>A0A9P3LAC0_9APHY</name>
<dbReference type="GO" id="GO:0032934">
    <property type="term" value="F:sterol binding"/>
    <property type="evidence" value="ECO:0007669"/>
    <property type="project" value="TreeGrafter"/>
</dbReference>
<proteinExistence type="inferred from homology"/>
<dbReference type="PANTHER" id="PTHR10972">
    <property type="entry name" value="OXYSTEROL-BINDING PROTEIN-RELATED"/>
    <property type="match status" value="1"/>
</dbReference>
<dbReference type="PANTHER" id="PTHR10972:SF212">
    <property type="entry name" value="OXYSTEROL-BINDING PROTEIN-LIKE PROTEIN 1"/>
    <property type="match status" value="1"/>
</dbReference>
<dbReference type="Gene3D" id="2.40.160.120">
    <property type="match status" value="1"/>
</dbReference>